<dbReference type="InterPro" id="IPR036691">
    <property type="entry name" value="Endo/exonu/phosph_ase_sf"/>
</dbReference>
<accession>A0A8T3B5I8</accession>
<dbReference type="Gene3D" id="3.60.10.10">
    <property type="entry name" value="Endonuclease/exonuclease/phosphatase"/>
    <property type="match status" value="1"/>
</dbReference>
<sequence>MKVNLLIGDDWEYVYVPSSRLSGGMQSLWKYKIADFSIIDYSSQVVIGDLKLYNNCRWRIATVYGSTEVQKRKELWDMLDKHSVEDFPMALGGDFNCILSKEEKIGGRRFIFSQGPRDMKDFLMRNDFHELGFIGPKFTWCNNKNGGARILERLDRCFINSNALCSSQRLVVRHLARIASDHCPILLHLLDSFPQVKNNIKFEDSWVSYKASFAVVKEWRKKYQGDNAQVLNKKFKKSLKSLLYWSKAKLKDLNKLKEKLMEEILEL</sequence>
<keyword evidence="2" id="KW-1185">Reference proteome</keyword>
<dbReference type="OrthoDB" id="685803at2759"/>
<dbReference type="SUPFAM" id="SSF56219">
    <property type="entry name" value="DNase I-like"/>
    <property type="match status" value="1"/>
</dbReference>
<evidence type="ECO:0008006" key="3">
    <source>
        <dbReference type="Google" id="ProtNLM"/>
    </source>
</evidence>
<dbReference type="PANTHER" id="PTHR33710">
    <property type="entry name" value="BNAC02G09200D PROTEIN"/>
    <property type="match status" value="1"/>
</dbReference>
<name>A0A8T3B5I8_DENNO</name>
<evidence type="ECO:0000313" key="2">
    <source>
        <dbReference type="Proteomes" id="UP000829196"/>
    </source>
</evidence>
<reference evidence="1" key="1">
    <citation type="journal article" date="2022" name="Front. Genet.">
        <title>Chromosome-Scale Assembly of the Dendrobium nobile Genome Provides Insights Into the Molecular Mechanism of the Biosynthesis of the Medicinal Active Ingredient of Dendrobium.</title>
        <authorList>
            <person name="Xu Q."/>
            <person name="Niu S.-C."/>
            <person name="Li K.-L."/>
            <person name="Zheng P.-J."/>
            <person name="Zhang X.-J."/>
            <person name="Jia Y."/>
            <person name="Liu Y."/>
            <person name="Niu Y.-X."/>
            <person name="Yu L.-H."/>
            <person name="Chen D.-F."/>
            <person name="Zhang G.-Q."/>
        </authorList>
    </citation>
    <scope>NUCLEOTIDE SEQUENCE</scope>
    <source>
        <tissue evidence="1">Leaf</tissue>
    </source>
</reference>
<proteinExistence type="predicted"/>
<dbReference type="EMBL" id="JAGYWB010000011">
    <property type="protein sequence ID" value="KAI0503893.1"/>
    <property type="molecule type" value="Genomic_DNA"/>
</dbReference>
<dbReference type="PANTHER" id="PTHR33710:SF71">
    <property type="entry name" value="ENDONUCLEASE_EXONUCLEASE_PHOSPHATASE DOMAIN-CONTAINING PROTEIN"/>
    <property type="match status" value="1"/>
</dbReference>
<organism evidence="1 2">
    <name type="scientific">Dendrobium nobile</name>
    <name type="common">Orchid</name>
    <dbReference type="NCBI Taxonomy" id="94219"/>
    <lineage>
        <taxon>Eukaryota</taxon>
        <taxon>Viridiplantae</taxon>
        <taxon>Streptophyta</taxon>
        <taxon>Embryophyta</taxon>
        <taxon>Tracheophyta</taxon>
        <taxon>Spermatophyta</taxon>
        <taxon>Magnoliopsida</taxon>
        <taxon>Liliopsida</taxon>
        <taxon>Asparagales</taxon>
        <taxon>Orchidaceae</taxon>
        <taxon>Epidendroideae</taxon>
        <taxon>Malaxideae</taxon>
        <taxon>Dendrobiinae</taxon>
        <taxon>Dendrobium</taxon>
    </lineage>
</organism>
<protein>
    <recommendedName>
        <fullName evidence="3">Endonuclease/exonuclease/phosphatase domain-containing protein</fullName>
    </recommendedName>
</protein>
<gene>
    <name evidence="1" type="ORF">KFK09_014837</name>
</gene>
<evidence type="ECO:0000313" key="1">
    <source>
        <dbReference type="EMBL" id="KAI0503893.1"/>
    </source>
</evidence>
<dbReference type="Proteomes" id="UP000829196">
    <property type="component" value="Unassembled WGS sequence"/>
</dbReference>
<comment type="caution">
    <text evidence="1">The sequence shown here is derived from an EMBL/GenBank/DDBJ whole genome shotgun (WGS) entry which is preliminary data.</text>
</comment>
<dbReference type="AlphaFoldDB" id="A0A8T3B5I8"/>